<evidence type="ECO:0000256" key="7">
    <source>
        <dbReference type="ARBA" id="ARBA00022982"/>
    </source>
</evidence>
<dbReference type="GO" id="GO:0005886">
    <property type="term" value="C:plasma membrane"/>
    <property type="evidence" value="ECO:0007669"/>
    <property type="project" value="UniProtKB-SubCell"/>
</dbReference>
<dbReference type="InterPro" id="IPR017927">
    <property type="entry name" value="FAD-bd_FR_type"/>
</dbReference>
<evidence type="ECO:0000256" key="12">
    <source>
        <dbReference type="ARBA" id="ARBA00048483"/>
    </source>
</evidence>
<dbReference type="Pfam" id="PF08022">
    <property type="entry name" value="FAD_binding_8"/>
    <property type="match status" value="1"/>
</dbReference>
<feature type="transmembrane region" description="Helical" evidence="14">
    <location>
        <begin position="209"/>
        <end position="235"/>
    </location>
</feature>
<dbReference type="Pfam" id="PF08030">
    <property type="entry name" value="NAD_binding_6"/>
    <property type="match status" value="1"/>
</dbReference>
<feature type="transmembrane region" description="Helical" evidence="14">
    <location>
        <begin position="346"/>
        <end position="363"/>
    </location>
</feature>
<dbReference type="EMBL" id="ML732245">
    <property type="protein sequence ID" value="KAB8072509.1"/>
    <property type="molecule type" value="Genomic_DNA"/>
</dbReference>
<dbReference type="GO" id="GO:0015677">
    <property type="term" value="P:copper ion import"/>
    <property type="evidence" value="ECO:0007669"/>
    <property type="project" value="TreeGrafter"/>
</dbReference>
<evidence type="ECO:0000256" key="14">
    <source>
        <dbReference type="SAM" id="Phobius"/>
    </source>
</evidence>
<feature type="domain" description="FAD-binding FR-type" evidence="15">
    <location>
        <begin position="369"/>
        <end position="483"/>
    </location>
</feature>
<dbReference type="Gene3D" id="3.40.50.80">
    <property type="entry name" value="Nucleotide-binding domain of ferredoxin-NADP reductase (FNR) module"/>
    <property type="match status" value="2"/>
</dbReference>
<keyword evidence="11 14" id="KW-0472">Membrane</keyword>
<keyword evidence="7" id="KW-0249">Electron transport</keyword>
<feature type="transmembrane region" description="Helical" evidence="14">
    <location>
        <begin position="285"/>
        <end position="309"/>
    </location>
</feature>
<evidence type="ECO:0000256" key="11">
    <source>
        <dbReference type="ARBA" id="ARBA00023136"/>
    </source>
</evidence>
<feature type="region of interest" description="Disordered" evidence="13">
    <location>
        <begin position="636"/>
        <end position="684"/>
    </location>
</feature>
<keyword evidence="10" id="KW-0406">Ion transport</keyword>
<evidence type="ECO:0000256" key="1">
    <source>
        <dbReference type="ARBA" id="ARBA00004651"/>
    </source>
</evidence>
<dbReference type="PROSITE" id="PS51384">
    <property type="entry name" value="FAD_FR"/>
    <property type="match status" value="1"/>
</dbReference>
<dbReference type="InterPro" id="IPR013121">
    <property type="entry name" value="Fe_red_NAD-bd_6"/>
</dbReference>
<keyword evidence="17" id="KW-1185">Reference proteome</keyword>
<dbReference type="Pfam" id="PF01794">
    <property type="entry name" value="Ferric_reduct"/>
    <property type="match status" value="1"/>
</dbReference>
<keyword evidence="5" id="KW-1003">Cell membrane</keyword>
<dbReference type="FunFam" id="3.40.50.80:FF:000061">
    <property type="entry name" value="Metalloreductase transmembrane component, putative"/>
    <property type="match status" value="1"/>
</dbReference>
<evidence type="ECO:0000256" key="9">
    <source>
        <dbReference type="ARBA" id="ARBA00023002"/>
    </source>
</evidence>
<dbReference type="GO" id="GO:0006879">
    <property type="term" value="P:intracellular iron ion homeostasis"/>
    <property type="evidence" value="ECO:0007669"/>
    <property type="project" value="TreeGrafter"/>
</dbReference>
<evidence type="ECO:0000256" key="5">
    <source>
        <dbReference type="ARBA" id="ARBA00022475"/>
    </source>
</evidence>
<dbReference type="SUPFAM" id="SSF52343">
    <property type="entry name" value="Ferredoxin reductase-like, C-terminal NADP-linked domain"/>
    <property type="match status" value="1"/>
</dbReference>
<evidence type="ECO:0000256" key="13">
    <source>
        <dbReference type="SAM" id="MobiDB-lite"/>
    </source>
</evidence>
<evidence type="ECO:0000256" key="2">
    <source>
        <dbReference type="ARBA" id="ARBA00006278"/>
    </source>
</evidence>
<sequence length="761" mass="86675">MTTQIQETMAPRWISVASLVKRINIPIVASTTPAEIAEMQRDAWSRAGKYGLGWVYFSVLLLAIATTVRLFHVWSDKMRIALYKEDAIETSPYAGSPQDEYELSSAATDSSTAHFFPARGPLPDATAKKQQSSISTIAPLNNIVAFVRWIFYRTLPVVRIGRLRIVPPSLGASTIIFAAFVFVTLYSFIPQPLYYTSIAIGSPPLAIRAGMIAVAMIPWIVALSTRANFISILTGISHERLNVLHRWAGYLCLFLSLIHMIPFYVTPIWENGVLVYYQQYFPRHIYIYGTGWAALAPLIVLCVHSLPIIRAWMYELFKLVHLPASIFFLAMIFWHSKNFLASWDYLWATVAIWILSYAVRLFYVNWSSPLRLSFLIGEESAVTILPQNAIKVTVATQMKWKPGQFVYLRMPGISLFERHPFTISSLCSGDFPSEYGENYRDLALVFRPFGGFTRKAFLKAFEHGPYKTWTAFLEGPYGGMKREMAAFDDVVFFAGGSGITATASHLLDLIKKMRDRKAVTKSVRVVWAFRNPETIEWFREELRICRDFAPRNTVHCHFFLTGLDQHNQNELAQNRFYQEMLRDQMYDTLQGAMDKRNSAYIREEAGGDPEVEKELRRENEDAITALPQAYTLPHINTPGRHYNNNAVDPSAPNPAPQKSTRDTPLDFGWSQPSTMPPKLTTRFGSVPMQKRNSWRIDYARPNIPQMLTEFSRAFGRRTCVFVCGPPGMRVEVSNAVARLQQQVMTDSSKDEIFLHAENYNI</sequence>
<keyword evidence="6 14" id="KW-0812">Transmembrane</keyword>
<dbReference type="GO" id="GO:0006826">
    <property type="term" value="P:iron ion transport"/>
    <property type="evidence" value="ECO:0007669"/>
    <property type="project" value="TreeGrafter"/>
</dbReference>
<evidence type="ECO:0000313" key="16">
    <source>
        <dbReference type="EMBL" id="KAB8072509.1"/>
    </source>
</evidence>
<dbReference type="Proteomes" id="UP000326565">
    <property type="component" value="Unassembled WGS sequence"/>
</dbReference>
<proteinExistence type="inferred from homology"/>
<dbReference type="PANTHER" id="PTHR32361">
    <property type="entry name" value="FERRIC/CUPRIC REDUCTASE TRANSMEMBRANE COMPONENT"/>
    <property type="match status" value="1"/>
</dbReference>
<accession>A0A5N5WW27</accession>
<organism evidence="16 17">
    <name type="scientific">Aspergillus leporis</name>
    <dbReference type="NCBI Taxonomy" id="41062"/>
    <lineage>
        <taxon>Eukaryota</taxon>
        <taxon>Fungi</taxon>
        <taxon>Dikarya</taxon>
        <taxon>Ascomycota</taxon>
        <taxon>Pezizomycotina</taxon>
        <taxon>Eurotiomycetes</taxon>
        <taxon>Eurotiomycetidae</taxon>
        <taxon>Eurotiales</taxon>
        <taxon>Aspergillaceae</taxon>
        <taxon>Aspergillus</taxon>
        <taxon>Aspergillus subgen. Circumdati</taxon>
    </lineage>
</organism>
<feature type="transmembrane region" description="Helical" evidence="14">
    <location>
        <begin position="316"/>
        <end position="334"/>
    </location>
</feature>
<keyword evidence="9" id="KW-0560">Oxidoreductase</keyword>
<dbReference type="EC" id="1.16.1.9" evidence="3"/>
<evidence type="ECO:0000256" key="10">
    <source>
        <dbReference type="ARBA" id="ARBA00023065"/>
    </source>
</evidence>
<dbReference type="GO" id="GO:0052851">
    <property type="term" value="F:ferric-chelate reductase (NADPH) activity"/>
    <property type="evidence" value="ECO:0007669"/>
    <property type="project" value="UniProtKB-EC"/>
</dbReference>
<evidence type="ECO:0000256" key="4">
    <source>
        <dbReference type="ARBA" id="ARBA00022448"/>
    </source>
</evidence>
<keyword evidence="8 14" id="KW-1133">Transmembrane helix</keyword>
<dbReference type="InterPro" id="IPR039261">
    <property type="entry name" value="FNR_nucleotide-bd"/>
</dbReference>
<evidence type="ECO:0000256" key="3">
    <source>
        <dbReference type="ARBA" id="ARBA00012668"/>
    </source>
</evidence>
<dbReference type="SFLD" id="SFLDS00052">
    <property type="entry name" value="Ferric_Reductase_Domain"/>
    <property type="match status" value="1"/>
</dbReference>
<feature type="transmembrane region" description="Helical" evidence="14">
    <location>
        <begin position="247"/>
        <end position="265"/>
    </location>
</feature>
<comment type="catalytic activity">
    <reaction evidence="12">
        <text>2 a Fe(II)-siderophore + NADP(+) + H(+) = 2 a Fe(III)-siderophore + NADPH</text>
        <dbReference type="Rhea" id="RHEA:28795"/>
        <dbReference type="Rhea" id="RHEA-COMP:11342"/>
        <dbReference type="Rhea" id="RHEA-COMP:11344"/>
        <dbReference type="ChEBI" id="CHEBI:15378"/>
        <dbReference type="ChEBI" id="CHEBI:29033"/>
        <dbReference type="ChEBI" id="CHEBI:29034"/>
        <dbReference type="ChEBI" id="CHEBI:57783"/>
        <dbReference type="ChEBI" id="CHEBI:58349"/>
        <dbReference type="EC" id="1.16.1.9"/>
    </reaction>
</comment>
<dbReference type="PANTHER" id="PTHR32361:SF23">
    <property type="entry name" value="FERRIC-CHELATE REDUCTASE"/>
    <property type="match status" value="1"/>
</dbReference>
<evidence type="ECO:0000313" key="17">
    <source>
        <dbReference type="Proteomes" id="UP000326565"/>
    </source>
</evidence>
<comment type="similarity">
    <text evidence="2">Belongs to the ferric reductase (FRE) family.</text>
</comment>
<keyword evidence="4" id="KW-0813">Transport</keyword>
<dbReference type="AlphaFoldDB" id="A0A5N5WW27"/>
<dbReference type="InterPro" id="IPR013112">
    <property type="entry name" value="FAD-bd_8"/>
</dbReference>
<dbReference type="InterPro" id="IPR051410">
    <property type="entry name" value="Ferric/Cupric_Reductase"/>
</dbReference>
<feature type="transmembrane region" description="Helical" evidence="14">
    <location>
        <begin position="169"/>
        <end position="189"/>
    </location>
</feature>
<dbReference type="OrthoDB" id="167398at2759"/>
<reference evidence="16 17" key="1">
    <citation type="submission" date="2019-04" db="EMBL/GenBank/DDBJ databases">
        <title>Friends and foes A comparative genomics study of 23 Aspergillus species from section Flavi.</title>
        <authorList>
            <consortium name="DOE Joint Genome Institute"/>
            <person name="Kjaerbolling I."/>
            <person name="Vesth T."/>
            <person name="Frisvad J.C."/>
            <person name="Nybo J.L."/>
            <person name="Theobald S."/>
            <person name="Kildgaard S."/>
            <person name="Isbrandt T."/>
            <person name="Kuo A."/>
            <person name="Sato A."/>
            <person name="Lyhne E.K."/>
            <person name="Kogle M.E."/>
            <person name="Wiebenga A."/>
            <person name="Kun R.S."/>
            <person name="Lubbers R.J."/>
            <person name="Makela M.R."/>
            <person name="Barry K."/>
            <person name="Chovatia M."/>
            <person name="Clum A."/>
            <person name="Daum C."/>
            <person name="Haridas S."/>
            <person name="He G."/>
            <person name="LaButti K."/>
            <person name="Lipzen A."/>
            <person name="Mondo S."/>
            <person name="Riley R."/>
            <person name="Salamov A."/>
            <person name="Simmons B.A."/>
            <person name="Magnuson J.K."/>
            <person name="Henrissat B."/>
            <person name="Mortensen U.H."/>
            <person name="Larsen T.O."/>
            <person name="Devries R.P."/>
            <person name="Grigoriev I.V."/>
            <person name="Machida M."/>
            <person name="Baker S.E."/>
            <person name="Andersen M.R."/>
        </authorList>
    </citation>
    <scope>NUCLEOTIDE SEQUENCE [LARGE SCALE GENOMIC DNA]</scope>
    <source>
        <strain evidence="16 17">CBS 151.66</strain>
    </source>
</reference>
<gene>
    <name evidence="16" type="ORF">BDV29DRAFT_177168</name>
</gene>
<dbReference type="InterPro" id="IPR013130">
    <property type="entry name" value="Fe3_Rdtase_TM_dom"/>
</dbReference>
<protein>
    <recommendedName>
        <fullName evidence="3">ferric-chelate reductase (NADPH)</fullName>
        <ecNumber evidence="3">1.16.1.9</ecNumber>
    </recommendedName>
</protein>
<evidence type="ECO:0000256" key="8">
    <source>
        <dbReference type="ARBA" id="ARBA00022989"/>
    </source>
</evidence>
<evidence type="ECO:0000256" key="6">
    <source>
        <dbReference type="ARBA" id="ARBA00022692"/>
    </source>
</evidence>
<dbReference type="SUPFAM" id="SSF63380">
    <property type="entry name" value="Riboflavin synthase domain-like"/>
    <property type="match status" value="1"/>
</dbReference>
<name>A0A5N5WW27_9EURO</name>
<dbReference type="InterPro" id="IPR017938">
    <property type="entry name" value="Riboflavin_synthase-like_b-brl"/>
</dbReference>
<dbReference type="SFLD" id="SFLDG01168">
    <property type="entry name" value="Ferric_reductase_subgroup_(FRE"/>
    <property type="match status" value="1"/>
</dbReference>
<feature type="transmembrane region" description="Helical" evidence="14">
    <location>
        <begin position="54"/>
        <end position="74"/>
    </location>
</feature>
<dbReference type="CDD" id="cd06186">
    <property type="entry name" value="NOX_Duox_like_FAD_NADP"/>
    <property type="match status" value="1"/>
</dbReference>
<evidence type="ECO:0000259" key="15">
    <source>
        <dbReference type="PROSITE" id="PS51384"/>
    </source>
</evidence>
<comment type="subcellular location">
    <subcellularLocation>
        <location evidence="1">Cell membrane</location>
        <topology evidence="1">Multi-pass membrane protein</topology>
    </subcellularLocation>
</comment>